<organism evidence="1 2">
    <name type="scientific">Paenibacillus woosongensis</name>
    <dbReference type="NCBI Taxonomy" id="307580"/>
    <lineage>
        <taxon>Bacteria</taxon>
        <taxon>Bacillati</taxon>
        <taxon>Bacillota</taxon>
        <taxon>Bacilli</taxon>
        <taxon>Bacillales</taxon>
        <taxon>Paenibacillaceae</taxon>
        <taxon>Paenibacillus</taxon>
    </lineage>
</organism>
<sequence length="179" mass="19618">MPNKLMNIFLAAAVMLKLGGCGIPALPSDLITAPNAVDDGDEMLTSLLAQLPDGARLLTMPDGKPNNGISYGDLDGDGQNEAIVVYEEETGRERTLKAALLMRRQEAWQIVWHGEGSGHSLDYAGIRDIDRDGAAEILLGWSLGTDVNGLDIYEWDKGTLKLQDRKGYYESTEFKEMMN</sequence>
<dbReference type="OrthoDB" id="2650714at2"/>
<comment type="caution">
    <text evidence="1">The sequence shown here is derived from an EMBL/GenBank/DDBJ whole genome shotgun (WGS) entry which is preliminary data.</text>
</comment>
<gene>
    <name evidence="1" type="ORF">GNP95_00500</name>
</gene>
<reference evidence="1 2" key="1">
    <citation type="submission" date="2019-11" db="EMBL/GenBank/DDBJ databases">
        <title>Draft genome sequences of five Paenibacillus species of dairy origin.</title>
        <authorList>
            <person name="Olajide A.M."/>
            <person name="Chen S."/>
            <person name="Lapointe G."/>
        </authorList>
    </citation>
    <scope>NUCLEOTIDE SEQUENCE [LARGE SCALE GENOMIC DNA]</scope>
    <source>
        <strain evidence="1 2">12CR55</strain>
    </source>
</reference>
<dbReference type="InterPro" id="IPR028994">
    <property type="entry name" value="Integrin_alpha_N"/>
</dbReference>
<dbReference type="RefSeq" id="WP_155608985.1">
    <property type="nucleotide sequence ID" value="NZ_WNZW01000001.1"/>
</dbReference>
<proteinExistence type="predicted"/>
<evidence type="ECO:0008006" key="3">
    <source>
        <dbReference type="Google" id="ProtNLM"/>
    </source>
</evidence>
<evidence type="ECO:0000313" key="1">
    <source>
        <dbReference type="EMBL" id="MUG43497.1"/>
    </source>
</evidence>
<dbReference type="AlphaFoldDB" id="A0A7X3CLS6"/>
<accession>A0A7X3CLS6</accession>
<evidence type="ECO:0000313" key="2">
    <source>
        <dbReference type="Proteomes" id="UP000447876"/>
    </source>
</evidence>
<name>A0A7X3CLS6_9BACL</name>
<protein>
    <recommendedName>
        <fullName evidence="3">VCBS repeat-containing protein</fullName>
    </recommendedName>
</protein>
<dbReference type="EMBL" id="WNZW01000001">
    <property type="protein sequence ID" value="MUG43497.1"/>
    <property type="molecule type" value="Genomic_DNA"/>
</dbReference>
<dbReference type="SUPFAM" id="SSF69318">
    <property type="entry name" value="Integrin alpha N-terminal domain"/>
    <property type="match status" value="1"/>
</dbReference>
<dbReference type="Proteomes" id="UP000447876">
    <property type="component" value="Unassembled WGS sequence"/>
</dbReference>